<feature type="transmembrane region" description="Helical" evidence="5">
    <location>
        <begin position="33"/>
        <end position="51"/>
    </location>
</feature>
<evidence type="ECO:0000256" key="1">
    <source>
        <dbReference type="ARBA" id="ARBA00004141"/>
    </source>
</evidence>
<dbReference type="InterPro" id="IPR002657">
    <property type="entry name" value="BilAc:Na_symport/Acr3"/>
</dbReference>
<dbReference type="EMBL" id="QNRR01000019">
    <property type="protein sequence ID" value="RBP35866.1"/>
    <property type="molecule type" value="Genomic_DNA"/>
</dbReference>
<dbReference type="PANTHER" id="PTHR10361:SF28">
    <property type="entry name" value="P3 PROTEIN-RELATED"/>
    <property type="match status" value="1"/>
</dbReference>
<dbReference type="OrthoDB" id="9806785at2"/>
<feature type="transmembrane region" description="Helical" evidence="5">
    <location>
        <begin position="63"/>
        <end position="86"/>
    </location>
</feature>
<name>A0A366H259_9BACT</name>
<reference evidence="6 7" key="1">
    <citation type="submission" date="2018-06" db="EMBL/GenBank/DDBJ databases">
        <title>Genomic Encyclopedia of Type Strains, Phase IV (KMG-IV): sequencing the most valuable type-strain genomes for metagenomic binning, comparative biology and taxonomic classification.</title>
        <authorList>
            <person name="Goeker M."/>
        </authorList>
    </citation>
    <scope>NUCLEOTIDE SEQUENCE [LARGE SCALE GENOMIC DNA]</scope>
    <source>
        <strain evidence="6 7">DSM 25532</strain>
    </source>
</reference>
<dbReference type="AlphaFoldDB" id="A0A366H259"/>
<keyword evidence="3 5" id="KW-1133">Transmembrane helix</keyword>
<keyword evidence="7" id="KW-1185">Reference proteome</keyword>
<dbReference type="Gene3D" id="1.20.1530.20">
    <property type="match status" value="1"/>
</dbReference>
<feature type="transmembrane region" description="Helical" evidence="5">
    <location>
        <begin position="119"/>
        <end position="141"/>
    </location>
</feature>
<proteinExistence type="predicted"/>
<dbReference type="PANTHER" id="PTHR10361">
    <property type="entry name" value="SODIUM-BILE ACID COTRANSPORTER"/>
    <property type="match status" value="1"/>
</dbReference>
<dbReference type="RefSeq" id="WP_113962124.1">
    <property type="nucleotide sequence ID" value="NZ_QNRR01000019.1"/>
</dbReference>
<dbReference type="Proteomes" id="UP000253426">
    <property type="component" value="Unassembled WGS sequence"/>
</dbReference>
<evidence type="ECO:0000256" key="2">
    <source>
        <dbReference type="ARBA" id="ARBA00022692"/>
    </source>
</evidence>
<dbReference type="InterPro" id="IPR004710">
    <property type="entry name" value="Bilac:Na_transpt"/>
</dbReference>
<gene>
    <name evidence="6" type="ORF">DES53_11932</name>
</gene>
<comment type="subcellular location">
    <subcellularLocation>
        <location evidence="1">Membrane</location>
        <topology evidence="1">Multi-pass membrane protein</topology>
    </subcellularLocation>
</comment>
<feature type="transmembrane region" description="Helical" evidence="5">
    <location>
        <begin position="7"/>
        <end position="27"/>
    </location>
</feature>
<sequence>MTRFTNLYPVWLVGGALLSLLYPSAFTWFTGQWIVWALTIVMLGMGFTLTIEDFKRLFRMPGCLTLGFLAHYTIMPLTGWGLAHLLGLEKGFAVGLILVAACPSGTASNVISYLAKADVALAVSVTLTSTLLAFIATPLWCQWLVGHRVPVDAWGLCLSTLQIVVAPVLIGVLSNWLFPRQVAKVSRFGPVVSVVALVLITCGIVSNNAAAVMANAGKLLLAAVLLHVIGFVLGYLVARVLRYPELVARTVSIEVGMQNGGLAAALAKKNFTMEPLAAVPAVFSSVVQNIVGSLAAAWWRKHPVTPEVKTVETSSKRSA</sequence>
<accession>A0A366H259</accession>
<protein>
    <submittedName>
        <fullName evidence="6">BASS family bile acid:Na+ symporter</fullName>
    </submittedName>
</protein>
<evidence type="ECO:0000313" key="7">
    <source>
        <dbReference type="Proteomes" id="UP000253426"/>
    </source>
</evidence>
<feature type="transmembrane region" description="Helical" evidence="5">
    <location>
        <begin position="219"/>
        <end position="238"/>
    </location>
</feature>
<dbReference type="InterPro" id="IPR038770">
    <property type="entry name" value="Na+/solute_symporter_sf"/>
</dbReference>
<comment type="caution">
    <text evidence="6">The sequence shown here is derived from an EMBL/GenBank/DDBJ whole genome shotgun (WGS) entry which is preliminary data.</text>
</comment>
<dbReference type="Pfam" id="PF01758">
    <property type="entry name" value="SBF"/>
    <property type="match status" value="1"/>
</dbReference>
<organism evidence="6 7">
    <name type="scientific">Roseimicrobium gellanilyticum</name>
    <dbReference type="NCBI Taxonomy" id="748857"/>
    <lineage>
        <taxon>Bacteria</taxon>
        <taxon>Pseudomonadati</taxon>
        <taxon>Verrucomicrobiota</taxon>
        <taxon>Verrucomicrobiia</taxon>
        <taxon>Verrucomicrobiales</taxon>
        <taxon>Verrucomicrobiaceae</taxon>
        <taxon>Roseimicrobium</taxon>
    </lineage>
</organism>
<evidence type="ECO:0000313" key="6">
    <source>
        <dbReference type="EMBL" id="RBP35866.1"/>
    </source>
</evidence>
<dbReference type="GO" id="GO:0016020">
    <property type="term" value="C:membrane"/>
    <property type="evidence" value="ECO:0007669"/>
    <property type="project" value="UniProtKB-SubCell"/>
</dbReference>
<feature type="transmembrane region" description="Helical" evidence="5">
    <location>
        <begin position="190"/>
        <end position="213"/>
    </location>
</feature>
<evidence type="ECO:0000256" key="5">
    <source>
        <dbReference type="SAM" id="Phobius"/>
    </source>
</evidence>
<evidence type="ECO:0000256" key="4">
    <source>
        <dbReference type="ARBA" id="ARBA00023136"/>
    </source>
</evidence>
<keyword evidence="2 5" id="KW-0812">Transmembrane</keyword>
<keyword evidence="4 5" id="KW-0472">Membrane</keyword>
<feature type="transmembrane region" description="Helical" evidence="5">
    <location>
        <begin position="153"/>
        <end position="178"/>
    </location>
</feature>
<feature type="transmembrane region" description="Helical" evidence="5">
    <location>
        <begin position="92"/>
        <end position="112"/>
    </location>
</feature>
<evidence type="ECO:0000256" key="3">
    <source>
        <dbReference type="ARBA" id="ARBA00022989"/>
    </source>
</evidence>